<feature type="repeat" description="Pumilio" evidence="3">
    <location>
        <begin position="459"/>
        <end position="495"/>
    </location>
</feature>
<keyword evidence="7" id="KW-1185">Reference proteome</keyword>
<dbReference type="Pfam" id="PF00806">
    <property type="entry name" value="PUF"/>
    <property type="match status" value="8"/>
</dbReference>
<dbReference type="InterPro" id="IPR001313">
    <property type="entry name" value="Pumilio_RNA-bd_rpt"/>
</dbReference>
<organism evidence="6 7">
    <name type="scientific">Sphaceloma murrayae</name>
    <dbReference type="NCBI Taxonomy" id="2082308"/>
    <lineage>
        <taxon>Eukaryota</taxon>
        <taxon>Fungi</taxon>
        <taxon>Dikarya</taxon>
        <taxon>Ascomycota</taxon>
        <taxon>Pezizomycotina</taxon>
        <taxon>Dothideomycetes</taxon>
        <taxon>Dothideomycetidae</taxon>
        <taxon>Myriangiales</taxon>
        <taxon>Elsinoaceae</taxon>
        <taxon>Sphaceloma</taxon>
    </lineage>
</organism>
<name>A0A2K1QH33_9PEZI</name>
<dbReference type="InParanoid" id="A0A2K1QH33"/>
<dbReference type="Gene3D" id="1.25.10.10">
    <property type="entry name" value="Leucine-rich Repeat Variant"/>
    <property type="match status" value="1"/>
</dbReference>
<dbReference type="PANTHER" id="PTHR12537:SF48">
    <property type="entry name" value="MEIOTIC COILED-COIL PROTEIN 2"/>
    <property type="match status" value="1"/>
</dbReference>
<feature type="compositionally biased region" description="Low complexity" evidence="4">
    <location>
        <begin position="102"/>
        <end position="115"/>
    </location>
</feature>
<dbReference type="GO" id="GO:0010608">
    <property type="term" value="P:post-transcriptional regulation of gene expression"/>
    <property type="evidence" value="ECO:0007669"/>
    <property type="project" value="TreeGrafter"/>
</dbReference>
<dbReference type="InterPro" id="IPR011989">
    <property type="entry name" value="ARM-like"/>
</dbReference>
<dbReference type="PROSITE" id="PS50302">
    <property type="entry name" value="PUM"/>
    <property type="match status" value="4"/>
</dbReference>
<dbReference type="InterPro" id="IPR033712">
    <property type="entry name" value="Pumilio_RNA-bd"/>
</dbReference>
<feature type="repeat" description="Pumilio" evidence="3">
    <location>
        <begin position="687"/>
        <end position="723"/>
    </location>
</feature>
<dbReference type="InterPro" id="IPR016024">
    <property type="entry name" value="ARM-type_fold"/>
</dbReference>
<dbReference type="GO" id="GO:0005737">
    <property type="term" value="C:cytoplasm"/>
    <property type="evidence" value="ECO:0007669"/>
    <property type="project" value="TreeGrafter"/>
</dbReference>
<dbReference type="SMART" id="SM00025">
    <property type="entry name" value="Pumilio"/>
    <property type="match status" value="8"/>
</dbReference>
<evidence type="ECO:0000256" key="1">
    <source>
        <dbReference type="ARBA" id="ARBA00022737"/>
    </source>
</evidence>
<comment type="caution">
    <text evidence="6">The sequence shown here is derived from an EMBL/GenBank/DDBJ whole genome shotgun (WGS) entry which is preliminary data.</text>
</comment>
<proteinExistence type="predicted"/>
<dbReference type="SUPFAM" id="SSF48371">
    <property type="entry name" value="ARM repeat"/>
    <property type="match status" value="1"/>
</dbReference>
<feature type="region of interest" description="Disordered" evidence="4">
    <location>
        <begin position="102"/>
        <end position="142"/>
    </location>
</feature>
<gene>
    <name evidence="6" type="ORF">CAC42_3754</name>
</gene>
<accession>A0A2K1QH33</accession>
<feature type="region of interest" description="Disordered" evidence="4">
    <location>
        <begin position="755"/>
        <end position="791"/>
    </location>
</feature>
<evidence type="ECO:0000259" key="5">
    <source>
        <dbReference type="PROSITE" id="PS50303"/>
    </source>
</evidence>
<feature type="region of interest" description="Disordered" evidence="4">
    <location>
        <begin position="270"/>
        <end position="300"/>
    </location>
</feature>
<feature type="region of interest" description="Disordered" evidence="4">
    <location>
        <begin position="29"/>
        <end position="85"/>
    </location>
</feature>
<protein>
    <recommendedName>
        <fullName evidence="5">PUM-HD domain-containing protein</fullName>
    </recommendedName>
</protein>
<feature type="repeat" description="Pumilio" evidence="3">
    <location>
        <begin position="496"/>
        <end position="531"/>
    </location>
</feature>
<reference evidence="6 7" key="1">
    <citation type="submission" date="2017-06" db="EMBL/GenBank/DDBJ databases">
        <title>Draft genome sequence of a variant of Elsinoe murrayae.</title>
        <authorList>
            <person name="Cheng Q."/>
        </authorList>
    </citation>
    <scope>NUCLEOTIDE SEQUENCE [LARGE SCALE GENOMIC DNA]</scope>
    <source>
        <strain evidence="6 7">CQ-2017a</strain>
    </source>
</reference>
<dbReference type="STRING" id="2082308.A0A2K1QH33"/>
<comment type="function">
    <text evidence="2">RNA-binding nucleolar protein required for pre-rRNA processing. Involved in production of 18S rRNA and assembly of small ribosomal subunit.</text>
</comment>
<keyword evidence="1" id="KW-0677">Repeat</keyword>
<evidence type="ECO:0000256" key="3">
    <source>
        <dbReference type="PROSITE-ProRule" id="PRU00317"/>
    </source>
</evidence>
<evidence type="ECO:0000313" key="6">
    <source>
        <dbReference type="EMBL" id="PNS14468.1"/>
    </source>
</evidence>
<evidence type="ECO:0000313" key="7">
    <source>
        <dbReference type="Proteomes" id="UP000243797"/>
    </source>
</evidence>
<dbReference type="InterPro" id="IPR033133">
    <property type="entry name" value="PUM-HD"/>
</dbReference>
<feature type="compositionally biased region" description="Basic and acidic residues" evidence="4">
    <location>
        <begin position="63"/>
        <end position="85"/>
    </location>
</feature>
<feature type="region of interest" description="Disordered" evidence="4">
    <location>
        <begin position="323"/>
        <end position="347"/>
    </location>
</feature>
<sequence>MADDASNGSPTPRKKGGGVLLYDHDKIITSNKPQVSDHPTLGDFDDKDGSSGLSMMNKVYNPKTDHFTTEKKKGKEPELSDNTNEHIEGLSASLDSTSSLTHAAAAAAGRPVSSLTSSTNSYEGPRQSREHSISTAPTDEDDDQMQLLLRDLEKTSLGSTVLHDNVGRTHDYSRFAAYEERGPPQGLGIFDFQQDIFPPGKTERSGVGNFTSAYQHPWNSNNASNGGLMHGSVPKYGASSMPIPQLPFNNPGVIGKPSSATSYRYSNAGNHNHHFQSAPYTQPLPQGQFPRANKSGWKGKRPAWGYNNGLGYDSRSSFGSNYGYESTSSSRAMTPAQPFGSLSSSAASSNVSLPGMGHLLYTPASSTTLSPMAAEFNAVPGTGFGPSPWNERNPREMVPQNYIPAHEPLNYRRLLDRNMTTDWPLIVDRIVIGNDQQASLFLQQKIKSGSPEQKQAIISIIIDRGVPLMINRFGNFLIQRCMEHGTPADVHAIAQAICGHTVNLSMDAFGCHVVQKAFDYAPEKQKKIMIHELLTRVKDTIIHRYACHVWQKLFELRWEGSRPEIMKFVNAELKGMWHDVALGETGSLVVQNIFENCTEEEKRPCIDEVLSSISVIATGQFGNWCIQHICEHGSIPDQAIAINHILMFATSYSTDQFASKVVEKCLKVCGNEFLDRYLERVCAYRHDVPRMDLIDIAGDQYGNYLIQHILTHADPTRREIVASHVRKHMVSLRGSKYGSRVAMLCTSGGYGRALPAPDRASGGGPSSRDDYGRSTGPWGLPRPSSGPAYRY</sequence>
<dbReference type="CDD" id="cd07920">
    <property type="entry name" value="Pumilio"/>
    <property type="match status" value="1"/>
</dbReference>
<feature type="domain" description="PUM-HD" evidence="5">
    <location>
        <begin position="397"/>
        <end position="749"/>
    </location>
</feature>
<evidence type="ECO:0000256" key="2">
    <source>
        <dbReference type="ARBA" id="ARBA00024893"/>
    </source>
</evidence>
<feature type="compositionally biased region" description="Polar residues" evidence="4">
    <location>
        <begin position="323"/>
        <end position="332"/>
    </location>
</feature>
<dbReference type="AlphaFoldDB" id="A0A2K1QH33"/>
<dbReference type="OrthoDB" id="668540at2759"/>
<feature type="repeat" description="Pumilio" evidence="3">
    <location>
        <begin position="572"/>
        <end position="611"/>
    </location>
</feature>
<dbReference type="PROSITE" id="PS50303">
    <property type="entry name" value="PUM_HD"/>
    <property type="match status" value="1"/>
</dbReference>
<dbReference type="GO" id="GO:0003730">
    <property type="term" value="F:mRNA 3'-UTR binding"/>
    <property type="evidence" value="ECO:0007669"/>
    <property type="project" value="TreeGrafter"/>
</dbReference>
<dbReference type="EMBL" id="NKHZ01000086">
    <property type="protein sequence ID" value="PNS14468.1"/>
    <property type="molecule type" value="Genomic_DNA"/>
</dbReference>
<evidence type="ECO:0000256" key="4">
    <source>
        <dbReference type="SAM" id="MobiDB-lite"/>
    </source>
</evidence>
<dbReference type="PANTHER" id="PTHR12537">
    <property type="entry name" value="RNA BINDING PROTEIN PUMILIO-RELATED"/>
    <property type="match status" value="1"/>
</dbReference>
<dbReference type="Proteomes" id="UP000243797">
    <property type="component" value="Unassembled WGS sequence"/>
</dbReference>